<dbReference type="SUPFAM" id="SSF53822">
    <property type="entry name" value="Periplasmic binding protein-like I"/>
    <property type="match status" value="1"/>
</dbReference>
<dbReference type="InterPro" id="IPR028082">
    <property type="entry name" value="Peripla_BP_I"/>
</dbReference>
<dbReference type="Gene3D" id="1.10.260.40">
    <property type="entry name" value="lambda repressor-like DNA-binding domains"/>
    <property type="match status" value="1"/>
</dbReference>
<dbReference type="Gene3D" id="3.40.190.10">
    <property type="entry name" value="Periplasmic binding protein-like II"/>
    <property type="match status" value="2"/>
</dbReference>
<keyword evidence="1" id="KW-0805">Transcription regulation</keyword>
<dbReference type="Pfam" id="PF13416">
    <property type="entry name" value="SBP_bac_8"/>
    <property type="match status" value="1"/>
</dbReference>
<dbReference type="EMBL" id="DVHE01000036">
    <property type="protein sequence ID" value="HIR50514.1"/>
    <property type="molecule type" value="Genomic_DNA"/>
</dbReference>
<keyword evidence="2" id="KW-0238">DNA-binding</keyword>
<proteinExistence type="predicted"/>
<dbReference type="InterPro" id="IPR025997">
    <property type="entry name" value="SBP_2_dom"/>
</dbReference>
<dbReference type="Pfam" id="PF00356">
    <property type="entry name" value="LacI"/>
    <property type="match status" value="1"/>
</dbReference>
<dbReference type="SUPFAM" id="SSF53850">
    <property type="entry name" value="Periplasmic binding protein-like II"/>
    <property type="match status" value="1"/>
</dbReference>
<dbReference type="Pfam" id="PF13407">
    <property type="entry name" value="Peripla_BP_4"/>
    <property type="match status" value="1"/>
</dbReference>
<dbReference type="PROSITE" id="PS00356">
    <property type="entry name" value="HTH_LACI_1"/>
    <property type="match status" value="1"/>
</dbReference>
<dbReference type="Proteomes" id="UP000824239">
    <property type="component" value="Unassembled WGS sequence"/>
</dbReference>
<dbReference type="CDD" id="cd01392">
    <property type="entry name" value="HTH_LacI"/>
    <property type="match status" value="1"/>
</dbReference>
<dbReference type="CDD" id="cd06267">
    <property type="entry name" value="PBP1_LacI_sugar_binding-like"/>
    <property type="match status" value="1"/>
</dbReference>
<dbReference type="PANTHER" id="PTHR30146:SF154">
    <property type="entry name" value="TRANSCRIPTION REGULATOR, MEMBER OF GALR FAMILY"/>
    <property type="match status" value="1"/>
</dbReference>
<name>A0A9D1IX14_9FIRM</name>
<feature type="domain" description="HTH lacI-type" evidence="4">
    <location>
        <begin position="2"/>
        <end position="56"/>
    </location>
</feature>
<dbReference type="AlphaFoldDB" id="A0A9D1IX14"/>
<dbReference type="InterPro" id="IPR000843">
    <property type="entry name" value="HTH_LacI"/>
</dbReference>
<dbReference type="InterPro" id="IPR006059">
    <property type="entry name" value="SBP"/>
</dbReference>
<dbReference type="GO" id="GO:0000976">
    <property type="term" value="F:transcription cis-regulatory region binding"/>
    <property type="evidence" value="ECO:0007669"/>
    <property type="project" value="TreeGrafter"/>
</dbReference>
<comment type="caution">
    <text evidence="5">The sequence shown here is derived from an EMBL/GenBank/DDBJ whole genome shotgun (WGS) entry which is preliminary data.</text>
</comment>
<reference evidence="5" key="2">
    <citation type="journal article" date="2021" name="PeerJ">
        <title>Extensive microbial diversity within the chicken gut microbiome revealed by metagenomics and culture.</title>
        <authorList>
            <person name="Gilroy R."/>
            <person name="Ravi A."/>
            <person name="Getino M."/>
            <person name="Pursley I."/>
            <person name="Horton D.L."/>
            <person name="Alikhan N.F."/>
            <person name="Baker D."/>
            <person name="Gharbi K."/>
            <person name="Hall N."/>
            <person name="Watson M."/>
            <person name="Adriaenssens E.M."/>
            <person name="Foster-Nyarko E."/>
            <person name="Jarju S."/>
            <person name="Secka A."/>
            <person name="Antonio M."/>
            <person name="Oren A."/>
            <person name="Chaudhuri R.R."/>
            <person name="La Ragione R."/>
            <person name="Hildebrand F."/>
            <person name="Pallen M.J."/>
        </authorList>
    </citation>
    <scope>NUCLEOTIDE SEQUENCE</scope>
    <source>
        <strain evidence="5">ChiBcec15-4380</strain>
    </source>
</reference>
<dbReference type="GO" id="GO:0003700">
    <property type="term" value="F:DNA-binding transcription factor activity"/>
    <property type="evidence" value="ECO:0007669"/>
    <property type="project" value="TreeGrafter"/>
</dbReference>
<dbReference type="InterPro" id="IPR010982">
    <property type="entry name" value="Lambda_DNA-bd_dom_sf"/>
</dbReference>
<dbReference type="Gene3D" id="3.40.50.2300">
    <property type="match status" value="2"/>
</dbReference>
<accession>A0A9D1IX14</accession>
<protein>
    <submittedName>
        <fullName evidence="5">Extracellular solute-binding protein</fullName>
    </submittedName>
</protein>
<evidence type="ECO:0000259" key="4">
    <source>
        <dbReference type="PROSITE" id="PS50932"/>
    </source>
</evidence>
<keyword evidence="3" id="KW-0804">Transcription</keyword>
<evidence type="ECO:0000256" key="3">
    <source>
        <dbReference type="ARBA" id="ARBA00023163"/>
    </source>
</evidence>
<sequence>MATIKDVAQLANVSIATVSNYLNHTKPVSKAASIRIKSAIDVLHYTQNIQARSLKTNTYSDIAVILPDFNDSFYVQLFQGIEQTFQNSPFFLNVAFSNDVPEMERNIIQKLLKKQISGLIILPCQPDCWKFYYDYFTRQEKPMVVIDRHIQNLEANFITFDYQTAVQGLTAQYLRQGYQNICLISGSPAFSCEKECQLGFRKAHADAEVTLLEENIIQAELSKEDAFRVVVRLLSKRTPDMIVTTQESVATGAVEALRFLGYSHIPVITLGEEHWNQYTHSFANDSLARPAIKMGHAAATVLMNQLHSPVIETEQIVFPAAAALFSTIAQPDTPSFRPDPHFIRILMVDSPFVQTFRRLVVNFEKTQQIRTEIEILPHPKMYKSILSDDEGRYDVILYDVPWLAQLASTGILTDITELITSIDQSVFLENSLFYFSSFRNRYYGLPFLCMPQIFYYRKDLFNDPGIRTAYEKFCGITLRPPVTFKEYHTIANFFTHQTDAIAYGISIPAAYNECLAPEIHMRLQAYGIDLFHSDGSVAFQPAQALKAYINLIRSVHCAKPDYFTATDSSAVEDFLHGDTAMLIAFSGFLEDMADLRKNSMIGSIGYSMIPGRTPLLGGWSLGIHQKSGHKEDAARFLQWVSTQQVTDYLTLLGNQCSLSKSYENDELIKLYPWLPLYRQAYTFSRLPRMPQMRNGAVVPSSKVDDVLCKWAYRMIREETEVQEAVAATQAELIALTEIYSKGTTAF</sequence>
<organism evidence="5 6">
    <name type="scientific">Candidatus Avoscillospira avicola</name>
    <dbReference type="NCBI Taxonomy" id="2840706"/>
    <lineage>
        <taxon>Bacteria</taxon>
        <taxon>Bacillati</taxon>
        <taxon>Bacillota</taxon>
        <taxon>Clostridia</taxon>
        <taxon>Eubacteriales</taxon>
        <taxon>Oscillospiraceae</taxon>
        <taxon>Oscillospiraceae incertae sedis</taxon>
        <taxon>Candidatus Avoscillospira</taxon>
    </lineage>
</organism>
<evidence type="ECO:0000256" key="1">
    <source>
        <dbReference type="ARBA" id="ARBA00023015"/>
    </source>
</evidence>
<dbReference type="PANTHER" id="PTHR30146">
    <property type="entry name" value="LACI-RELATED TRANSCRIPTIONAL REPRESSOR"/>
    <property type="match status" value="1"/>
</dbReference>
<evidence type="ECO:0000313" key="5">
    <source>
        <dbReference type="EMBL" id="HIR50514.1"/>
    </source>
</evidence>
<dbReference type="SMART" id="SM00354">
    <property type="entry name" value="HTH_LACI"/>
    <property type="match status" value="1"/>
</dbReference>
<reference evidence="5" key="1">
    <citation type="submission" date="2020-10" db="EMBL/GenBank/DDBJ databases">
        <authorList>
            <person name="Gilroy R."/>
        </authorList>
    </citation>
    <scope>NUCLEOTIDE SEQUENCE</scope>
    <source>
        <strain evidence="5">ChiBcec15-4380</strain>
    </source>
</reference>
<dbReference type="SUPFAM" id="SSF47413">
    <property type="entry name" value="lambda repressor-like DNA-binding domains"/>
    <property type="match status" value="1"/>
</dbReference>
<gene>
    <name evidence="5" type="ORF">IAA53_04395</name>
</gene>
<evidence type="ECO:0000313" key="6">
    <source>
        <dbReference type="Proteomes" id="UP000824239"/>
    </source>
</evidence>
<dbReference type="PROSITE" id="PS50932">
    <property type="entry name" value="HTH_LACI_2"/>
    <property type="match status" value="1"/>
</dbReference>
<evidence type="ECO:0000256" key="2">
    <source>
        <dbReference type="ARBA" id="ARBA00023125"/>
    </source>
</evidence>